<comment type="caution">
    <text evidence="1">The sequence shown here is derived from an EMBL/GenBank/DDBJ whole genome shotgun (WGS) entry which is preliminary data.</text>
</comment>
<accession>A0ACC2GAE7</accession>
<gene>
    <name evidence="1" type="ORF">DPEC_G00180180</name>
</gene>
<proteinExistence type="predicted"/>
<keyword evidence="2" id="KW-1185">Reference proteome</keyword>
<dbReference type="EMBL" id="CM055742">
    <property type="protein sequence ID" value="KAJ8000443.1"/>
    <property type="molecule type" value="Genomic_DNA"/>
</dbReference>
<dbReference type="Proteomes" id="UP001157502">
    <property type="component" value="Chromosome 15"/>
</dbReference>
<evidence type="ECO:0000313" key="2">
    <source>
        <dbReference type="Proteomes" id="UP001157502"/>
    </source>
</evidence>
<sequence>MGPSTGKFSEKTGDTLVFSQEVSRQLQLRSTLMTQHTLNIQDRSVCLAVSSLRPLLSDQNDVLLVGSFSGLTVVYVAVQAAACSGSVLLCGADHSPEQRQDIQTTLNHHEMKNVHVLAEGFQELDVGNPLVQRVKVILLLPQCSVTASNDPMDTILSEHGDRDLLQDLCHGLVSQTRLHTLTTKQEELLSHTLTFPKVQGVVYCTRSVYPEENEVLVKRVLQKANKHPKLPPFRLRGPALSLILGSESGIREQFFHVEPSQQSSGCFISLLTREAVPAQILSAGDVLARAAAKGLMTDILPKQLNASKKKKHKKNRPPVRTNQSLHKSQLKASLRKKKLVVGTDPRIIKYGRLMFVI</sequence>
<reference evidence="1" key="1">
    <citation type="submission" date="2021-05" db="EMBL/GenBank/DDBJ databases">
        <authorList>
            <person name="Pan Q."/>
            <person name="Jouanno E."/>
            <person name="Zahm M."/>
            <person name="Klopp C."/>
            <person name="Cabau C."/>
            <person name="Louis A."/>
            <person name="Berthelot C."/>
            <person name="Parey E."/>
            <person name="Roest Crollius H."/>
            <person name="Montfort J."/>
            <person name="Robinson-Rechavi M."/>
            <person name="Bouchez O."/>
            <person name="Lampietro C."/>
            <person name="Lopez Roques C."/>
            <person name="Donnadieu C."/>
            <person name="Postlethwait J."/>
            <person name="Bobe J."/>
            <person name="Dillon D."/>
            <person name="Chandos A."/>
            <person name="von Hippel F."/>
            <person name="Guiguen Y."/>
        </authorList>
    </citation>
    <scope>NUCLEOTIDE SEQUENCE</scope>
    <source>
        <strain evidence="1">YG-Jan2019</strain>
    </source>
</reference>
<protein>
    <submittedName>
        <fullName evidence="1">Uncharacterized protein</fullName>
    </submittedName>
</protein>
<evidence type="ECO:0000313" key="1">
    <source>
        <dbReference type="EMBL" id="KAJ8000443.1"/>
    </source>
</evidence>
<organism evidence="1 2">
    <name type="scientific">Dallia pectoralis</name>
    <name type="common">Alaska blackfish</name>
    <dbReference type="NCBI Taxonomy" id="75939"/>
    <lineage>
        <taxon>Eukaryota</taxon>
        <taxon>Metazoa</taxon>
        <taxon>Chordata</taxon>
        <taxon>Craniata</taxon>
        <taxon>Vertebrata</taxon>
        <taxon>Euteleostomi</taxon>
        <taxon>Actinopterygii</taxon>
        <taxon>Neopterygii</taxon>
        <taxon>Teleostei</taxon>
        <taxon>Protacanthopterygii</taxon>
        <taxon>Esociformes</taxon>
        <taxon>Umbridae</taxon>
        <taxon>Dallia</taxon>
    </lineage>
</organism>
<name>A0ACC2GAE7_DALPE</name>